<reference evidence="2" key="1">
    <citation type="submission" date="2023-12" db="EMBL/GenBank/DDBJ databases">
        <title>'Antibacterial potential of Stenotrophomonas maltophilia cystic fibrosis isolates' (manuscript under preparation).</title>
        <authorList>
            <person name="Crisan C.V."/>
            <person name="Pettis M."/>
            <person name="Goldberg J.B."/>
        </authorList>
    </citation>
    <scope>NUCLEOTIDE SEQUENCE</scope>
    <source>
        <strain evidence="2">CCV129</strain>
    </source>
</reference>
<dbReference type="Gene3D" id="3.10.450.40">
    <property type="match status" value="1"/>
</dbReference>
<feature type="domain" description="IraD/Gp25-like" evidence="1">
    <location>
        <begin position="13"/>
        <end position="97"/>
    </location>
</feature>
<gene>
    <name evidence="2" type="ORF">U4I38_09050</name>
</gene>
<proteinExistence type="predicted"/>
<dbReference type="RefSeq" id="WP_322540467.1">
    <property type="nucleotide sequence ID" value="NZ_JAXRVB010000007.1"/>
</dbReference>
<dbReference type="EMBL" id="JAXRVB010000007">
    <property type="protein sequence ID" value="MDZ5764621.1"/>
    <property type="molecule type" value="Genomic_DNA"/>
</dbReference>
<evidence type="ECO:0000259" key="1">
    <source>
        <dbReference type="Pfam" id="PF04965"/>
    </source>
</evidence>
<name>A0AAJ2WMK1_STEMA</name>
<sequence>MIGMDAINGGSADGTAHLVQSIRDVLTTPLGSRIQRREYGSLLPDLIDQPFNDHTRLQLFGATATALMRWEPRIRLTRVALAQGDAPGVFVLDLDYQHAGSRQPQRATVPLRFQTP</sequence>
<accession>A0AAJ2WMK1</accession>
<protein>
    <submittedName>
        <fullName evidence="2">GPW/gp25 family protein</fullName>
    </submittedName>
</protein>
<evidence type="ECO:0000313" key="2">
    <source>
        <dbReference type="EMBL" id="MDZ5764621.1"/>
    </source>
</evidence>
<dbReference type="SUPFAM" id="SSF160719">
    <property type="entry name" value="gpW/gp25-like"/>
    <property type="match status" value="1"/>
</dbReference>
<organism evidence="2 3">
    <name type="scientific">Stenotrophomonas maltophilia</name>
    <name type="common">Pseudomonas maltophilia</name>
    <name type="synonym">Xanthomonas maltophilia</name>
    <dbReference type="NCBI Taxonomy" id="40324"/>
    <lineage>
        <taxon>Bacteria</taxon>
        <taxon>Pseudomonadati</taxon>
        <taxon>Pseudomonadota</taxon>
        <taxon>Gammaproteobacteria</taxon>
        <taxon>Lysobacterales</taxon>
        <taxon>Lysobacteraceae</taxon>
        <taxon>Stenotrophomonas</taxon>
        <taxon>Stenotrophomonas maltophilia group</taxon>
    </lineage>
</organism>
<dbReference type="InterPro" id="IPR007048">
    <property type="entry name" value="IraD/Gp25-like"/>
</dbReference>
<evidence type="ECO:0000313" key="3">
    <source>
        <dbReference type="Proteomes" id="UP001288387"/>
    </source>
</evidence>
<dbReference type="Proteomes" id="UP001288387">
    <property type="component" value="Unassembled WGS sequence"/>
</dbReference>
<dbReference type="AlphaFoldDB" id="A0AAJ2WMK1"/>
<dbReference type="Pfam" id="PF04965">
    <property type="entry name" value="GPW_gp25"/>
    <property type="match status" value="1"/>
</dbReference>
<comment type="caution">
    <text evidence="2">The sequence shown here is derived from an EMBL/GenBank/DDBJ whole genome shotgun (WGS) entry which is preliminary data.</text>
</comment>